<evidence type="ECO:0000256" key="1">
    <source>
        <dbReference type="ARBA" id="ARBA00022598"/>
    </source>
</evidence>
<dbReference type="EMBL" id="JAGQLG010000123">
    <property type="protein sequence ID" value="MCA9382386.1"/>
    <property type="molecule type" value="Genomic_DNA"/>
</dbReference>
<accession>A0A955L3T7</accession>
<dbReference type="Pfam" id="PF19045">
    <property type="entry name" value="Ligase_CoA_2"/>
    <property type="match status" value="1"/>
</dbReference>
<feature type="domain" description="Ligase-CoA" evidence="4">
    <location>
        <begin position="3"/>
        <end position="119"/>
    </location>
</feature>
<comment type="caution">
    <text evidence="5">The sequence shown here is derived from an EMBL/GenBank/DDBJ whole genome shotgun (WGS) entry which is preliminary data.</text>
</comment>
<evidence type="ECO:0000256" key="2">
    <source>
        <dbReference type="ARBA" id="ARBA00022741"/>
    </source>
</evidence>
<reference evidence="5" key="2">
    <citation type="journal article" date="2021" name="Microbiome">
        <title>Successional dynamics and alternative stable states in a saline activated sludge microbial community over 9 years.</title>
        <authorList>
            <person name="Wang Y."/>
            <person name="Ye J."/>
            <person name="Ju F."/>
            <person name="Liu L."/>
            <person name="Boyd J.A."/>
            <person name="Deng Y."/>
            <person name="Parks D.H."/>
            <person name="Jiang X."/>
            <person name="Yin X."/>
            <person name="Woodcroft B.J."/>
            <person name="Tyson G.W."/>
            <person name="Hugenholtz P."/>
            <person name="Polz M.F."/>
            <person name="Zhang T."/>
        </authorList>
    </citation>
    <scope>NUCLEOTIDE SEQUENCE</scope>
    <source>
        <strain evidence="5">HKST-UBA10</strain>
    </source>
</reference>
<dbReference type="Gene3D" id="3.40.50.261">
    <property type="entry name" value="Succinyl-CoA synthetase domains"/>
    <property type="match status" value="1"/>
</dbReference>
<dbReference type="InterPro" id="IPR051538">
    <property type="entry name" value="Acyl-CoA_Synth/Transferase"/>
</dbReference>
<dbReference type="InterPro" id="IPR013815">
    <property type="entry name" value="ATP_grasp_subdomain_1"/>
</dbReference>
<dbReference type="InterPro" id="IPR016102">
    <property type="entry name" value="Succinyl-CoA_synth-like"/>
</dbReference>
<keyword evidence="1 5" id="KW-0436">Ligase</keyword>
<reference evidence="5" key="1">
    <citation type="submission" date="2020-04" db="EMBL/GenBank/DDBJ databases">
        <authorList>
            <person name="Zhang T."/>
        </authorList>
    </citation>
    <scope>NUCLEOTIDE SEQUENCE</scope>
    <source>
        <strain evidence="5">HKST-UBA10</strain>
    </source>
</reference>
<keyword evidence="2" id="KW-0547">Nucleotide-binding</keyword>
<evidence type="ECO:0000313" key="6">
    <source>
        <dbReference type="Proteomes" id="UP000782843"/>
    </source>
</evidence>
<dbReference type="Proteomes" id="UP000782843">
    <property type="component" value="Unassembled WGS sequence"/>
</dbReference>
<dbReference type="InterPro" id="IPR043938">
    <property type="entry name" value="Ligase_CoA_dom"/>
</dbReference>
<protein>
    <submittedName>
        <fullName evidence="5">Acetate--CoA ligase family protein</fullName>
    </submittedName>
</protein>
<dbReference type="GO" id="GO:0005524">
    <property type="term" value="F:ATP binding"/>
    <property type="evidence" value="ECO:0007669"/>
    <property type="project" value="UniProtKB-KW"/>
</dbReference>
<dbReference type="SUPFAM" id="SSF56059">
    <property type="entry name" value="Glutathione synthetase ATP-binding domain-like"/>
    <property type="match status" value="1"/>
</dbReference>
<name>A0A955L3T7_9BACT</name>
<dbReference type="Pfam" id="PF13549">
    <property type="entry name" value="ATP-grasp_5"/>
    <property type="match status" value="1"/>
</dbReference>
<dbReference type="PANTHER" id="PTHR43334:SF1">
    <property type="entry name" value="3-HYDROXYPROPIONATE--COA LIGASE [ADP-FORMING]"/>
    <property type="match status" value="1"/>
</dbReference>
<proteinExistence type="predicted"/>
<evidence type="ECO:0000259" key="4">
    <source>
        <dbReference type="Pfam" id="PF19045"/>
    </source>
</evidence>
<feature type="non-terminal residue" evidence="5">
    <location>
        <position position="1"/>
    </location>
</feature>
<dbReference type="PANTHER" id="PTHR43334">
    <property type="entry name" value="ACETATE--COA LIGASE [ADP-FORMING]"/>
    <property type="match status" value="1"/>
</dbReference>
<gene>
    <name evidence="5" type="ORF">KC660_03200</name>
</gene>
<evidence type="ECO:0000256" key="3">
    <source>
        <dbReference type="ARBA" id="ARBA00022840"/>
    </source>
</evidence>
<dbReference type="GO" id="GO:0043758">
    <property type="term" value="F:acetate-CoA ligase (ADP-forming) activity"/>
    <property type="evidence" value="ECO:0007669"/>
    <property type="project" value="InterPro"/>
</dbReference>
<dbReference type="Gene3D" id="3.30.470.20">
    <property type="entry name" value="ATP-grasp fold, B domain"/>
    <property type="match status" value="1"/>
</dbReference>
<sequence>TTDLLIKNGLKIAEFSNNTKQVLNKHMPRTASIHDPLDVIGDAHADRYKKAISSVLAEKNVDSLIVLLTPQVVTQIEETANVILQNLRRYKKPIIPVFIGGTEVDKGIDILNVNKIPGVHFPHSAITGLKALNEYNENKKSKAKGPKIHTKVTANAISRVNEILNFAKEEDRRALAPDEVEEIARLYKIPIVESLITSRYRDLKEFSRRYGFPVVVKIASYSILHKSELGGVIKDIRTSHDLKVAYKHMKSIIGNDMALHFDRVGFIQIQKQVEPGHELILGVKRDSNFGTVQIFGSGGIYAELNDDIAMRILPIRESELTEMIMETKMGKILNGYRNQKKANIKKLSRLNSSLASLALNHPQIKSIDINPCIVGPQMVDVVDMKIMV</sequence>
<dbReference type="SUPFAM" id="SSF52210">
    <property type="entry name" value="Succinyl-CoA synthetase domains"/>
    <property type="match status" value="1"/>
</dbReference>
<evidence type="ECO:0000313" key="5">
    <source>
        <dbReference type="EMBL" id="MCA9382386.1"/>
    </source>
</evidence>
<organism evidence="5 6">
    <name type="scientific">Candidatus Dojkabacteria bacterium</name>
    <dbReference type="NCBI Taxonomy" id="2099670"/>
    <lineage>
        <taxon>Bacteria</taxon>
        <taxon>Candidatus Dojkabacteria</taxon>
    </lineage>
</organism>
<dbReference type="Gene3D" id="3.30.1490.20">
    <property type="entry name" value="ATP-grasp fold, A domain"/>
    <property type="match status" value="1"/>
</dbReference>
<keyword evidence="3" id="KW-0067">ATP-binding</keyword>
<dbReference type="AlphaFoldDB" id="A0A955L3T7"/>